<protein>
    <submittedName>
        <fullName evidence="2">Uncharacterized protein</fullName>
    </submittedName>
</protein>
<dbReference type="Proteomes" id="UP000247702">
    <property type="component" value="Unassembled WGS sequence"/>
</dbReference>
<evidence type="ECO:0000256" key="1">
    <source>
        <dbReference type="SAM" id="MobiDB-lite"/>
    </source>
</evidence>
<keyword evidence="3" id="KW-1185">Reference proteome</keyword>
<dbReference type="EMBL" id="BEXD01003816">
    <property type="protein sequence ID" value="GBC02215.1"/>
    <property type="molecule type" value="Genomic_DNA"/>
</dbReference>
<comment type="caution">
    <text evidence="2">The sequence shown here is derived from an EMBL/GenBank/DDBJ whole genome shotgun (WGS) entry which is preliminary data.</text>
</comment>
<organism evidence="2 3">
    <name type="scientific">Rhizophagus clarus</name>
    <dbReference type="NCBI Taxonomy" id="94130"/>
    <lineage>
        <taxon>Eukaryota</taxon>
        <taxon>Fungi</taxon>
        <taxon>Fungi incertae sedis</taxon>
        <taxon>Mucoromycota</taxon>
        <taxon>Glomeromycotina</taxon>
        <taxon>Glomeromycetes</taxon>
        <taxon>Glomerales</taxon>
        <taxon>Glomeraceae</taxon>
        <taxon>Rhizophagus</taxon>
    </lineage>
</organism>
<feature type="compositionally biased region" description="Low complexity" evidence="1">
    <location>
        <begin position="53"/>
        <end position="67"/>
    </location>
</feature>
<reference evidence="2 3" key="1">
    <citation type="submission" date="2017-11" db="EMBL/GenBank/DDBJ databases">
        <title>The genome of Rhizophagus clarus HR1 reveals common genetic basis of auxotrophy among arbuscular mycorrhizal fungi.</title>
        <authorList>
            <person name="Kobayashi Y."/>
        </authorList>
    </citation>
    <scope>NUCLEOTIDE SEQUENCE [LARGE SCALE GENOMIC DNA]</scope>
    <source>
        <strain evidence="2 3">HR1</strain>
    </source>
</reference>
<sequence length="165" mass="18642">MRNFLARNQDIIQLVEFPESLKYRPRAPLLSSFIATLLEISQPIQHQSDFMNLDDTNGNTTDLGLGTSRHPTPITLPATPLSRAQKNNQSPEHTPSSSKVVTFNNVPPQPVTPSKSSDSKKPLEQPQNPQDKKRKQEHLADNFKNSNLILTGYCPQQEEQHSFWT</sequence>
<evidence type="ECO:0000313" key="2">
    <source>
        <dbReference type="EMBL" id="GBC02215.1"/>
    </source>
</evidence>
<proteinExistence type="predicted"/>
<dbReference type="AlphaFoldDB" id="A0A2Z6RV95"/>
<gene>
    <name evidence="2" type="ORF">RclHR1_04500003</name>
</gene>
<accession>A0A2Z6RV95</accession>
<name>A0A2Z6RV95_9GLOM</name>
<feature type="region of interest" description="Disordered" evidence="1">
    <location>
        <begin position="49"/>
        <end position="165"/>
    </location>
</feature>
<evidence type="ECO:0000313" key="3">
    <source>
        <dbReference type="Proteomes" id="UP000247702"/>
    </source>
</evidence>
<feature type="compositionally biased region" description="Polar residues" evidence="1">
    <location>
        <begin position="82"/>
        <end position="116"/>
    </location>
</feature>